<reference evidence="1 2" key="1">
    <citation type="submission" date="2016-07" db="EMBL/GenBank/DDBJ databases">
        <title>Pervasive Adenine N6-methylation of Active Genes in Fungi.</title>
        <authorList>
            <consortium name="DOE Joint Genome Institute"/>
            <person name="Mondo S.J."/>
            <person name="Dannebaum R.O."/>
            <person name="Kuo R.C."/>
            <person name="Labutti K."/>
            <person name="Haridas S."/>
            <person name="Kuo A."/>
            <person name="Salamov A."/>
            <person name="Ahrendt S.R."/>
            <person name="Lipzen A."/>
            <person name="Sullivan W."/>
            <person name="Andreopoulos W.B."/>
            <person name="Clum A."/>
            <person name="Lindquist E."/>
            <person name="Daum C."/>
            <person name="Ramamoorthy G.K."/>
            <person name="Gryganskyi A."/>
            <person name="Culley D."/>
            <person name="Magnuson J.K."/>
            <person name="James T.Y."/>
            <person name="O'Malley M.A."/>
            <person name="Stajich J.E."/>
            <person name="Spatafora J.W."/>
            <person name="Visel A."/>
            <person name="Grigoriev I.V."/>
        </authorList>
    </citation>
    <scope>NUCLEOTIDE SEQUENCE [LARGE SCALE GENOMIC DNA]</scope>
    <source>
        <strain evidence="1 2">CBS 115471</strain>
    </source>
</reference>
<comment type="caution">
    <text evidence="1">The sequence shown here is derived from an EMBL/GenBank/DDBJ whole genome shotgun (WGS) entry which is preliminary data.</text>
</comment>
<accession>A0A1Y1YJQ3</accession>
<organism evidence="1 2">
    <name type="scientific">Clohesyomyces aquaticus</name>
    <dbReference type="NCBI Taxonomy" id="1231657"/>
    <lineage>
        <taxon>Eukaryota</taxon>
        <taxon>Fungi</taxon>
        <taxon>Dikarya</taxon>
        <taxon>Ascomycota</taxon>
        <taxon>Pezizomycotina</taxon>
        <taxon>Dothideomycetes</taxon>
        <taxon>Pleosporomycetidae</taxon>
        <taxon>Pleosporales</taxon>
        <taxon>Lindgomycetaceae</taxon>
        <taxon>Clohesyomyces</taxon>
    </lineage>
</organism>
<proteinExistence type="predicted"/>
<dbReference type="OrthoDB" id="288942at2759"/>
<dbReference type="AlphaFoldDB" id="A0A1Y1YJQ3"/>
<dbReference type="Proteomes" id="UP000193144">
    <property type="component" value="Unassembled WGS sequence"/>
</dbReference>
<dbReference type="STRING" id="1231657.A0A1Y1YJQ3"/>
<evidence type="ECO:0000313" key="1">
    <source>
        <dbReference type="EMBL" id="ORX98073.1"/>
    </source>
</evidence>
<evidence type="ECO:0000313" key="2">
    <source>
        <dbReference type="Proteomes" id="UP000193144"/>
    </source>
</evidence>
<sequence>MNPQTQSPLFSRLPAEIRNAIFSLVLQEFDIPDKPYPHDTYYTRYDVRAPQTVDLRLLRTCKRAYSEARGFVLSKSVALFYAGDIGRAPKGYPGYIQLGDAKVIYWGVLEQRRNKSFEARHWERVKYAHIFIQLYAFSDPTFQYIFARETLRPGFKPKEVKITIRYTDWWYWEDNRTHVLELDGRGGNQSRFLASGFPASAERVVMEFETMEKKAAEVDAVVKKIVDTPENWRFLRADGVVMVPKIAGEGEETVREWRWLGPTGFQVGTPGYKMKMARFDHHPKGHEMGYVVKVLTWVPGGHLSDTRAGENGQ</sequence>
<name>A0A1Y1YJQ3_9PLEO</name>
<gene>
    <name evidence="1" type="ORF">BCR34DRAFT_577506</name>
</gene>
<dbReference type="EMBL" id="MCFA01000222">
    <property type="protein sequence ID" value="ORX98073.1"/>
    <property type="molecule type" value="Genomic_DNA"/>
</dbReference>
<keyword evidence="2" id="KW-1185">Reference proteome</keyword>
<protein>
    <submittedName>
        <fullName evidence="1">Uncharacterized protein</fullName>
    </submittedName>
</protein>